<dbReference type="Gene3D" id="3.50.50.60">
    <property type="entry name" value="FAD/NAD(P)-binding domain"/>
    <property type="match status" value="1"/>
</dbReference>
<dbReference type="InterPro" id="IPR051820">
    <property type="entry name" value="FAD-binding_MO"/>
</dbReference>
<feature type="transmembrane region" description="Helical" evidence="3">
    <location>
        <begin position="6"/>
        <end position="24"/>
    </location>
</feature>
<dbReference type="AlphaFoldDB" id="A0A382CAX5"/>
<accession>A0A382CAX5</accession>
<dbReference type="Pfam" id="PF13450">
    <property type="entry name" value="NAD_binding_8"/>
    <property type="match status" value="1"/>
</dbReference>
<dbReference type="SUPFAM" id="SSF51905">
    <property type="entry name" value="FAD/NAD(P)-binding domain"/>
    <property type="match status" value="1"/>
</dbReference>
<evidence type="ECO:0000256" key="3">
    <source>
        <dbReference type="SAM" id="Phobius"/>
    </source>
</evidence>
<evidence type="ECO:0000256" key="2">
    <source>
        <dbReference type="ARBA" id="ARBA00023033"/>
    </source>
</evidence>
<evidence type="ECO:0008006" key="5">
    <source>
        <dbReference type="Google" id="ProtNLM"/>
    </source>
</evidence>
<name>A0A382CAX5_9ZZZZ</name>
<keyword evidence="3" id="KW-0812">Transmembrane</keyword>
<keyword evidence="3" id="KW-0472">Membrane</keyword>
<keyword evidence="2" id="KW-0503">Monooxygenase</keyword>
<comment type="cofactor">
    <cofactor evidence="1">
        <name>FAD</name>
        <dbReference type="ChEBI" id="CHEBI:57692"/>
    </cofactor>
</comment>
<evidence type="ECO:0000313" key="4">
    <source>
        <dbReference type="EMBL" id="SVB22861.1"/>
    </source>
</evidence>
<dbReference type="PANTHER" id="PTHR43872:SF1">
    <property type="entry name" value="MONOOXYGENASE, PUTATIVE (AFU_ORTHOLOGUE AFUA_8G02570)-RELATED"/>
    <property type="match status" value="1"/>
</dbReference>
<dbReference type="PANTHER" id="PTHR43872">
    <property type="entry name" value="MONOOXYGENASE, PUTATIVE (AFU_ORTHOLOGUE AFUA_8G02570)-RELATED"/>
    <property type="match status" value="1"/>
</dbReference>
<feature type="non-terminal residue" evidence="4">
    <location>
        <position position="66"/>
    </location>
</feature>
<keyword evidence="3" id="KW-1133">Transmembrane helix</keyword>
<dbReference type="EMBL" id="UINC01033488">
    <property type="protein sequence ID" value="SVB22861.1"/>
    <property type="molecule type" value="Genomic_DNA"/>
</dbReference>
<gene>
    <name evidence="4" type="ORF">METZ01_LOCUS175715</name>
</gene>
<organism evidence="4">
    <name type="scientific">marine metagenome</name>
    <dbReference type="NCBI Taxonomy" id="408172"/>
    <lineage>
        <taxon>unclassified sequences</taxon>
        <taxon>metagenomes</taxon>
        <taxon>ecological metagenomes</taxon>
    </lineage>
</organism>
<proteinExistence type="predicted"/>
<dbReference type="GO" id="GO:0004497">
    <property type="term" value="F:monooxygenase activity"/>
    <property type="evidence" value="ECO:0007669"/>
    <property type="project" value="UniProtKB-KW"/>
</dbReference>
<reference evidence="4" key="1">
    <citation type="submission" date="2018-05" db="EMBL/GenBank/DDBJ databases">
        <authorList>
            <person name="Lanie J.A."/>
            <person name="Ng W.-L."/>
            <person name="Kazmierczak K.M."/>
            <person name="Andrzejewski T.M."/>
            <person name="Davidsen T.M."/>
            <person name="Wayne K.J."/>
            <person name="Tettelin H."/>
            <person name="Glass J.I."/>
            <person name="Rusch D."/>
            <person name="Podicherti R."/>
            <person name="Tsui H.-C.T."/>
            <person name="Winkler M.E."/>
        </authorList>
    </citation>
    <scope>NUCLEOTIDE SEQUENCE</scope>
</reference>
<evidence type="ECO:0000256" key="1">
    <source>
        <dbReference type="ARBA" id="ARBA00001974"/>
    </source>
</evidence>
<dbReference type="InterPro" id="IPR036188">
    <property type="entry name" value="FAD/NAD-bd_sf"/>
</dbReference>
<protein>
    <recommendedName>
        <fullName evidence="5">Amine oxidase domain-containing protein</fullName>
    </recommendedName>
</protein>
<sequence>MDNKHVNVLIVGAGLSGIGAAYHIEKECSDKEYLILESRDQLGGTWDLFRYPGIRSDSDMCTMGFR</sequence>
<keyword evidence="2" id="KW-0560">Oxidoreductase</keyword>